<gene>
    <name evidence="2" type="primary">RvY_18736-1</name>
    <name evidence="2" type="synonym">RvY_18736.1</name>
    <name evidence="2" type="ORF">RvY_18736</name>
</gene>
<evidence type="ECO:0000313" key="3">
    <source>
        <dbReference type="Proteomes" id="UP000186922"/>
    </source>
</evidence>
<keyword evidence="3" id="KW-1185">Reference proteome</keyword>
<dbReference type="EMBL" id="BDGG01000020">
    <property type="protein sequence ID" value="GAV09142.1"/>
    <property type="molecule type" value="Genomic_DNA"/>
</dbReference>
<reference evidence="2 3" key="1">
    <citation type="journal article" date="2016" name="Nat. Commun.">
        <title>Extremotolerant tardigrade genome and improved radiotolerance of human cultured cells by tardigrade-unique protein.</title>
        <authorList>
            <person name="Hashimoto T."/>
            <person name="Horikawa D.D."/>
            <person name="Saito Y."/>
            <person name="Kuwahara H."/>
            <person name="Kozuka-Hata H."/>
            <person name="Shin-I T."/>
            <person name="Minakuchi Y."/>
            <person name="Ohishi K."/>
            <person name="Motoyama A."/>
            <person name="Aizu T."/>
            <person name="Enomoto A."/>
            <person name="Kondo K."/>
            <person name="Tanaka S."/>
            <person name="Hara Y."/>
            <person name="Koshikawa S."/>
            <person name="Sagara H."/>
            <person name="Miura T."/>
            <person name="Yokobori S."/>
            <person name="Miyagawa K."/>
            <person name="Suzuki Y."/>
            <person name="Kubo T."/>
            <person name="Oyama M."/>
            <person name="Kohara Y."/>
            <person name="Fujiyama A."/>
            <person name="Arakawa K."/>
            <person name="Katayama T."/>
            <person name="Toyoda A."/>
            <person name="Kunieda T."/>
        </authorList>
    </citation>
    <scope>NUCLEOTIDE SEQUENCE [LARGE SCALE GENOMIC DNA]</scope>
    <source>
        <strain evidence="2 3">YOKOZUNA-1</strain>
    </source>
</reference>
<feature type="compositionally biased region" description="Low complexity" evidence="1">
    <location>
        <begin position="85"/>
        <end position="95"/>
    </location>
</feature>
<feature type="region of interest" description="Disordered" evidence="1">
    <location>
        <begin position="1"/>
        <end position="96"/>
    </location>
</feature>
<feature type="compositionally biased region" description="Low complexity" evidence="1">
    <location>
        <begin position="15"/>
        <end position="50"/>
    </location>
</feature>
<comment type="caution">
    <text evidence="2">The sequence shown here is derived from an EMBL/GenBank/DDBJ whole genome shotgun (WGS) entry which is preliminary data.</text>
</comment>
<sequence length="213" mass="23121">MPALAIANGPGLTGAPAGLHRPAAAAQPSPSGTPASQQQQQQTQQQQQQMAPPPNLTRTKTVRVKPQVSKLDLVGGQPLVANDQPTTAPTPSPSAVQCKPKFPTVNHGSKNAALPPQRDQQDFVLPNKNNNRYVNEDPNIEYKRNFPTGKPAFLYQGFPVMKFGYDKFCCLRLTDENELEAVIGDFTCDPPGSGKWEPRAKHVVLEIRSNCCA</sequence>
<accession>A0A1D1W6V3</accession>
<protein>
    <submittedName>
        <fullName evidence="2">Uncharacterized protein</fullName>
    </submittedName>
</protein>
<dbReference type="Proteomes" id="UP000186922">
    <property type="component" value="Unassembled WGS sequence"/>
</dbReference>
<evidence type="ECO:0000256" key="1">
    <source>
        <dbReference type="SAM" id="MobiDB-lite"/>
    </source>
</evidence>
<evidence type="ECO:0000313" key="2">
    <source>
        <dbReference type="EMBL" id="GAV09142.1"/>
    </source>
</evidence>
<organism evidence="2 3">
    <name type="scientific">Ramazzottius varieornatus</name>
    <name type="common">Water bear</name>
    <name type="synonym">Tardigrade</name>
    <dbReference type="NCBI Taxonomy" id="947166"/>
    <lineage>
        <taxon>Eukaryota</taxon>
        <taxon>Metazoa</taxon>
        <taxon>Ecdysozoa</taxon>
        <taxon>Tardigrada</taxon>
        <taxon>Eutardigrada</taxon>
        <taxon>Parachela</taxon>
        <taxon>Hypsibioidea</taxon>
        <taxon>Ramazzottiidae</taxon>
        <taxon>Ramazzottius</taxon>
    </lineage>
</organism>
<name>A0A1D1W6V3_RAMVA</name>
<dbReference type="AlphaFoldDB" id="A0A1D1W6V3"/>
<proteinExistence type="predicted"/>